<name>A0A068NTA4_FIMGI</name>
<dbReference type="eggNOG" id="COG2165">
    <property type="taxonomic scope" value="Bacteria"/>
</dbReference>
<sequence length="273" mass="30308">MAILGVLCAILFPVFSAARGAAQRAVCLSNLKNLSLGSRLYTNDYDDHFMPVNHQPNAFANSRTDRTWVQLVLPYVRNFSVFHCPSDNSDRPKPEATYDQDLIPGDTDSQYYTASLRSDYGYNYQNLTPITEDVNGYSSHPKSVGAVDRPSDTLMFVDSVWARDEAGRPTGGGNWLVAPPCRYYTNRTDSFTGTRFGTNVLVFNAVRGWNVNEESSADVYGNAWQWHGSNMNVAFVDGSVRSMTLQQLAAGCDVRAAWGGPIQDPGTYVWDVR</sequence>
<dbReference type="PANTHER" id="PTHR30093">
    <property type="entry name" value="GENERAL SECRETION PATHWAY PROTEIN G"/>
    <property type="match status" value="1"/>
</dbReference>
<dbReference type="InterPro" id="IPR045584">
    <property type="entry name" value="Pilin-like"/>
</dbReference>
<gene>
    <name evidence="2" type="ORF">OP10G_1491</name>
</gene>
<keyword evidence="3" id="KW-1185">Reference proteome</keyword>
<accession>A0A068NTA4</accession>
<evidence type="ECO:0000313" key="3">
    <source>
        <dbReference type="Proteomes" id="UP000027982"/>
    </source>
</evidence>
<evidence type="ECO:0000256" key="1">
    <source>
        <dbReference type="SAM" id="SignalP"/>
    </source>
</evidence>
<feature type="signal peptide" evidence="1">
    <location>
        <begin position="1"/>
        <end position="17"/>
    </location>
</feature>
<reference evidence="2 3" key="1">
    <citation type="journal article" date="2014" name="PLoS ONE">
        <title>The first complete genome sequence of the class fimbriimonadia in the phylum armatimonadetes.</title>
        <authorList>
            <person name="Hu Z.Y."/>
            <person name="Wang Y.Z."/>
            <person name="Im W.T."/>
            <person name="Wang S.Y."/>
            <person name="Zhao G.P."/>
            <person name="Zheng H.J."/>
            <person name="Quan Z.X."/>
        </authorList>
    </citation>
    <scope>NUCLEOTIDE SEQUENCE [LARGE SCALE GENOMIC DNA]</scope>
    <source>
        <strain evidence="2">Gsoil 348</strain>
    </source>
</reference>
<dbReference type="HOGENOM" id="CLU_041661_1_1_0"/>
<organism evidence="2 3">
    <name type="scientific">Fimbriimonas ginsengisoli Gsoil 348</name>
    <dbReference type="NCBI Taxonomy" id="661478"/>
    <lineage>
        <taxon>Bacteria</taxon>
        <taxon>Bacillati</taxon>
        <taxon>Armatimonadota</taxon>
        <taxon>Fimbriimonadia</taxon>
        <taxon>Fimbriimonadales</taxon>
        <taxon>Fimbriimonadaceae</taxon>
        <taxon>Fimbriimonas</taxon>
    </lineage>
</organism>
<evidence type="ECO:0008006" key="4">
    <source>
        <dbReference type="Google" id="ProtNLM"/>
    </source>
</evidence>
<evidence type="ECO:0000313" key="2">
    <source>
        <dbReference type="EMBL" id="AIE84859.1"/>
    </source>
</evidence>
<dbReference type="KEGG" id="fgi:OP10G_1491"/>
<proteinExistence type="predicted"/>
<dbReference type="Proteomes" id="UP000027982">
    <property type="component" value="Chromosome"/>
</dbReference>
<dbReference type="PANTHER" id="PTHR30093:SF2">
    <property type="entry name" value="TYPE II SECRETION SYSTEM PROTEIN H"/>
    <property type="match status" value="1"/>
</dbReference>
<dbReference type="EMBL" id="CP007139">
    <property type="protein sequence ID" value="AIE84859.1"/>
    <property type="molecule type" value="Genomic_DNA"/>
</dbReference>
<dbReference type="AlphaFoldDB" id="A0A068NTA4"/>
<keyword evidence="1" id="KW-0732">Signal</keyword>
<protein>
    <recommendedName>
        <fullName evidence="4">DUF1559 domain-containing protein</fullName>
    </recommendedName>
</protein>
<dbReference type="SUPFAM" id="SSF54523">
    <property type="entry name" value="Pili subunits"/>
    <property type="match status" value="1"/>
</dbReference>
<dbReference type="STRING" id="661478.OP10G_1491"/>
<feature type="chain" id="PRO_5001654234" description="DUF1559 domain-containing protein" evidence="1">
    <location>
        <begin position="18"/>
        <end position="273"/>
    </location>
</feature>